<protein>
    <submittedName>
        <fullName evidence="2">DUF4231 domain-containing protein</fullName>
    </submittedName>
</protein>
<dbReference type="RefSeq" id="WP_126159564.1">
    <property type="nucleotide sequence ID" value="NZ_RQXW01000017.1"/>
</dbReference>
<evidence type="ECO:0000313" key="2">
    <source>
        <dbReference type="EMBL" id="RTE64772.1"/>
    </source>
</evidence>
<accession>A0A430KMS8</accession>
<keyword evidence="1" id="KW-1133">Transmembrane helix</keyword>
<evidence type="ECO:0000256" key="1">
    <source>
        <dbReference type="SAM" id="Phobius"/>
    </source>
</evidence>
<keyword evidence="1" id="KW-0472">Membrane</keyword>
<dbReference type="AlphaFoldDB" id="A0A430KMS8"/>
<feature type="transmembrane region" description="Helical" evidence="1">
    <location>
        <begin position="59"/>
        <end position="77"/>
    </location>
</feature>
<dbReference type="Proteomes" id="UP000283087">
    <property type="component" value="Unassembled WGS sequence"/>
</dbReference>
<sequence length="152" mass="17472">MEQQQFLVDELDKKIEMFRHNSKSHKTLHRRLRYGSFGLTAMLSLLSGLALYLPAYSTHLNVAILVFSGTAGILASLEGLRKADELWIHERTTYYTLCDLRRELMFQIKSQTLKAAELELFFERLQKVLNNSAEKWNTGIVQGRQGDIVPAE</sequence>
<keyword evidence="1" id="KW-0812">Transmembrane</keyword>
<evidence type="ECO:0000313" key="3">
    <source>
        <dbReference type="Proteomes" id="UP000283087"/>
    </source>
</evidence>
<feature type="transmembrane region" description="Helical" evidence="1">
    <location>
        <begin position="32"/>
        <end position="53"/>
    </location>
</feature>
<dbReference type="NCBIfam" id="NF033634">
    <property type="entry name" value="SLATT_1"/>
    <property type="match status" value="1"/>
</dbReference>
<name>A0A430KMS8_9GAMM</name>
<comment type="caution">
    <text evidence="2">The sequence shown here is derived from an EMBL/GenBank/DDBJ whole genome shotgun (WGS) entry which is preliminary data.</text>
</comment>
<organism evidence="2 3">
    <name type="scientific">Amphritea opalescens</name>
    <dbReference type="NCBI Taxonomy" id="2490544"/>
    <lineage>
        <taxon>Bacteria</taxon>
        <taxon>Pseudomonadati</taxon>
        <taxon>Pseudomonadota</taxon>
        <taxon>Gammaproteobacteria</taxon>
        <taxon>Oceanospirillales</taxon>
        <taxon>Oceanospirillaceae</taxon>
        <taxon>Amphritea</taxon>
    </lineage>
</organism>
<reference evidence="2 3" key="1">
    <citation type="submission" date="2018-11" db="EMBL/GenBank/DDBJ databases">
        <title>The draft genome sequence of Amphritea opalescens ANRC-JH13T.</title>
        <authorList>
            <person name="Fang Z."/>
            <person name="Zhang Y."/>
            <person name="Han X."/>
        </authorList>
    </citation>
    <scope>NUCLEOTIDE SEQUENCE [LARGE SCALE GENOMIC DNA]</scope>
    <source>
        <strain evidence="2 3">ANRC-JH13</strain>
    </source>
</reference>
<dbReference type="EMBL" id="RQXW01000017">
    <property type="protein sequence ID" value="RTE64772.1"/>
    <property type="molecule type" value="Genomic_DNA"/>
</dbReference>
<gene>
    <name evidence="2" type="ORF">EH243_15435</name>
</gene>
<proteinExistence type="predicted"/>
<dbReference type="OrthoDB" id="6119775at2"/>
<keyword evidence="3" id="KW-1185">Reference proteome</keyword>